<reference evidence="1 2" key="1">
    <citation type="submission" date="2016-12" db="EMBL/GenBank/DDBJ databases">
        <authorList>
            <person name="Song W.-J."/>
            <person name="Kurnit D.M."/>
        </authorList>
    </citation>
    <scope>NUCLEOTIDE SEQUENCE [LARGE SCALE GENOMIC DNA]</scope>
    <source>
        <strain evidence="1 2">DSM 30827</strain>
    </source>
</reference>
<dbReference type="InterPro" id="IPR021400">
    <property type="entry name" value="DUF3039"/>
</dbReference>
<keyword evidence="2" id="KW-1185">Reference proteome</keyword>
<evidence type="ECO:0000313" key="1">
    <source>
        <dbReference type="EMBL" id="AQQ14678.1"/>
    </source>
</evidence>
<evidence type="ECO:0008006" key="3">
    <source>
        <dbReference type="Google" id="ProtNLM"/>
    </source>
</evidence>
<name>A0A1Q2HV05_9CORY</name>
<gene>
    <name evidence="1" type="ORF">CGLAU_03500</name>
</gene>
<dbReference type="Proteomes" id="UP000217209">
    <property type="component" value="Chromosome"/>
</dbReference>
<dbReference type="OrthoDB" id="4075286at2"/>
<dbReference type="AlphaFoldDB" id="A0A1Q2HV05"/>
<protein>
    <recommendedName>
        <fullName evidence="3">DUF3039 domain-containing protein</fullName>
    </recommendedName>
</protein>
<organism evidence="1 2">
    <name type="scientific">Corynebacterium glaucum</name>
    <dbReference type="NCBI Taxonomy" id="187491"/>
    <lineage>
        <taxon>Bacteria</taxon>
        <taxon>Bacillati</taxon>
        <taxon>Actinomycetota</taxon>
        <taxon>Actinomycetes</taxon>
        <taxon>Mycobacteriales</taxon>
        <taxon>Corynebacteriaceae</taxon>
        <taxon>Corynebacterium</taxon>
    </lineage>
</organism>
<dbReference type="Pfam" id="PF11238">
    <property type="entry name" value="DUF3039"/>
    <property type="match status" value="1"/>
</dbReference>
<evidence type="ECO:0000313" key="2">
    <source>
        <dbReference type="Proteomes" id="UP000217209"/>
    </source>
</evidence>
<dbReference type="EMBL" id="CP019688">
    <property type="protein sequence ID" value="AQQ14678.1"/>
    <property type="molecule type" value="Genomic_DNA"/>
</dbReference>
<dbReference type="KEGG" id="cgv:CGLAU_03500"/>
<sequence>MYLPPRLTIRCALEDLELDNWDDSGPIGDATHHVIHPIVDHAIELFPQDRDTSKAPEKISGVRPTCYKIKTSRFRGIAYIDTEGQVWIVAAGLRKGRDRDDFYRKFMRRCEAQEGWWLPSKSDRASRARDIKANQLLEWRLGLYEQVSSGLKKIGSSQLLGSSGDPTFWINLDGIIQHLDDKITAQSLPEVAVRLISFGGENYLGVEVVQEQVFDQRLQPLCLLGIETVAAAIYDGEQSWSKDGLTSSGNPQFSLEFNEEVGLETVLNRHHSAKPPAWFRPGTKHHYAIQVEGESHIRSVADATAFGEPVFALCGTTFVPRQDHHNLDPCPRCAAVHNLLQHAREG</sequence>
<proteinExistence type="predicted"/>
<accession>A0A1Q2HV05</accession>
<dbReference type="RefSeq" id="WP_157731251.1">
    <property type="nucleotide sequence ID" value="NZ_CP019688.1"/>
</dbReference>